<name>A0AAD7TXX0_9APHY</name>
<dbReference type="EMBL" id="JAPEVG010000057">
    <property type="protein sequence ID" value="KAJ8488818.1"/>
    <property type="molecule type" value="Genomic_DNA"/>
</dbReference>
<feature type="compositionally biased region" description="Low complexity" evidence="1">
    <location>
        <begin position="185"/>
        <end position="207"/>
    </location>
</feature>
<feature type="compositionally biased region" description="Polar residues" evidence="1">
    <location>
        <begin position="159"/>
        <end position="179"/>
    </location>
</feature>
<feature type="compositionally biased region" description="Low complexity" evidence="1">
    <location>
        <begin position="75"/>
        <end position="92"/>
    </location>
</feature>
<comment type="caution">
    <text evidence="2">The sequence shown here is derived from an EMBL/GenBank/DDBJ whole genome shotgun (WGS) entry which is preliminary data.</text>
</comment>
<feature type="compositionally biased region" description="Polar residues" evidence="1">
    <location>
        <begin position="114"/>
        <end position="140"/>
    </location>
</feature>
<keyword evidence="3" id="KW-1185">Reference proteome</keyword>
<feature type="region of interest" description="Disordered" evidence="1">
    <location>
        <begin position="1"/>
        <end position="315"/>
    </location>
</feature>
<proteinExistence type="predicted"/>
<evidence type="ECO:0000256" key="1">
    <source>
        <dbReference type="SAM" id="MobiDB-lite"/>
    </source>
</evidence>
<feature type="compositionally biased region" description="Polar residues" evidence="1">
    <location>
        <begin position="26"/>
        <end position="35"/>
    </location>
</feature>
<feature type="compositionally biased region" description="Basic and acidic residues" evidence="1">
    <location>
        <begin position="272"/>
        <end position="290"/>
    </location>
</feature>
<sequence>MVSPAPLAAANTPPLSYADRAKKAQNAKSSSQVTATRPAAQGMPISTAKTTASAAHGSAAPRPAVLTASNTALKASSSSRSTIDTAITTTASPPLPGPSSHSTTPLSAERLAESKSNGDVSLNGDFTVSAPSAPSTQKQASAPPVNVWNIRKEQMAARASNQNQPRTTNPPSAASNQVINPALLSAQPSAIEASASSASSSYTSPNPSMKPSPVISASNGQPVPPADEDDLFVVRPGRTPPNPTPPAIDDTESWPQVGQVAATPPHVSNGRAEGRNKEGDEDRGHEREASQGHGSRKTLDFFPFADNVLATRASR</sequence>
<organism evidence="2 3">
    <name type="scientific">Trametes cubensis</name>
    <dbReference type="NCBI Taxonomy" id="1111947"/>
    <lineage>
        <taxon>Eukaryota</taxon>
        <taxon>Fungi</taxon>
        <taxon>Dikarya</taxon>
        <taxon>Basidiomycota</taxon>
        <taxon>Agaricomycotina</taxon>
        <taxon>Agaricomycetes</taxon>
        <taxon>Polyporales</taxon>
        <taxon>Polyporaceae</taxon>
        <taxon>Trametes</taxon>
    </lineage>
</organism>
<gene>
    <name evidence="2" type="ORF">ONZ51_g3302</name>
</gene>
<feature type="compositionally biased region" description="Low complexity" evidence="1">
    <location>
        <begin position="1"/>
        <end position="15"/>
    </location>
</feature>
<dbReference type="Proteomes" id="UP001215151">
    <property type="component" value="Unassembled WGS sequence"/>
</dbReference>
<protein>
    <submittedName>
        <fullName evidence="2">Uncharacterized protein</fullName>
    </submittedName>
</protein>
<evidence type="ECO:0000313" key="2">
    <source>
        <dbReference type="EMBL" id="KAJ8488818.1"/>
    </source>
</evidence>
<dbReference type="AlphaFoldDB" id="A0AAD7TXX0"/>
<accession>A0AAD7TXX0</accession>
<evidence type="ECO:0000313" key="3">
    <source>
        <dbReference type="Proteomes" id="UP001215151"/>
    </source>
</evidence>
<reference evidence="2" key="1">
    <citation type="submission" date="2022-11" db="EMBL/GenBank/DDBJ databases">
        <title>Genome Sequence of Cubamyces cubensis.</title>
        <authorList>
            <person name="Buettner E."/>
        </authorList>
    </citation>
    <scope>NUCLEOTIDE SEQUENCE</scope>
    <source>
        <strain evidence="2">MPL-01</strain>
    </source>
</reference>